<feature type="domain" description="Cytochrome b561 bacterial/Ni-hydrogenase" evidence="14">
    <location>
        <begin position="5"/>
        <end position="174"/>
    </location>
</feature>
<evidence type="ECO:0000256" key="11">
    <source>
        <dbReference type="ARBA" id="ARBA00023136"/>
    </source>
</evidence>
<keyword evidence="6 13" id="KW-0812">Transmembrane</keyword>
<evidence type="ECO:0000256" key="8">
    <source>
        <dbReference type="ARBA" id="ARBA00022982"/>
    </source>
</evidence>
<dbReference type="GO" id="GO:0009055">
    <property type="term" value="F:electron transfer activity"/>
    <property type="evidence" value="ECO:0007669"/>
    <property type="project" value="InterPro"/>
</dbReference>
<name>A0AAX1UEI9_CERSP</name>
<dbReference type="GO" id="GO:0022904">
    <property type="term" value="P:respiratory electron transport chain"/>
    <property type="evidence" value="ECO:0007669"/>
    <property type="project" value="InterPro"/>
</dbReference>
<dbReference type="PANTHER" id="PTHR30529:SF1">
    <property type="entry name" value="CYTOCHROME B561 HOMOLOG 2"/>
    <property type="match status" value="1"/>
</dbReference>
<reference evidence="15 16" key="1">
    <citation type="submission" date="2018-08" db="EMBL/GenBank/DDBJ databases">
        <title>Draft genome sequence of Rhodobacter sphaeroides FY.</title>
        <authorList>
            <person name="Rayyan A."/>
            <person name="Meyer T.E."/>
            <person name="Kyndt J.A."/>
        </authorList>
    </citation>
    <scope>NUCLEOTIDE SEQUENCE [LARGE SCALE GENOMIC DNA]</scope>
    <source>
        <strain evidence="15 16">FY</strain>
    </source>
</reference>
<dbReference type="GO" id="GO:0005886">
    <property type="term" value="C:plasma membrane"/>
    <property type="evidence" value="ECO:0007669"/>
    <property type="project" value="UniProtKB-SubCell"/>
</dbReference>
<dbReference type="InterPro" id="IPR011577">
    <property type="entry name" value="Cyt_b561_bac/Ni-Hgenase"/>
</dbReference>
<proteinExistence type="inferred from homology"/>
<evidence type="ECO:0000256" key="1">
    <source>
        <dbReference type="ARBA" id="ARBA00001970"/>
    </source>
</evidence>
<dbReference type="InterPro" id="IPR016174">
    <property type="entry name" value="Di-haem_cyt_TM"/>
</dbReference>
<keyword evidence="4" id="KW-1003">Cell membrane</keyword>
<evidence type="ECO:0000259" key="14">
    <source>
        <dbReference type="Pfam" id="PF01292"/>
    </source>
</evidence>
<dbReference type="RefSeq" id="WP_147405755.1">
    <property type="nucleotide sequence ID" value="NZ_QWGP01000062.1"/>
</dbReference>
<dbReference type="Proteomes" id="UP000266305">
    <property type="component" value="Unassembled WGS sequence"/>
</dbReference>
<dbReference type="SUPFAM" id="SSF81342">
    <property type="entry name" value="Transmembrane di-heme cytochromes"/>
    <property type="match status" value="1"/>
</dbReference>
<accession>A0AAX1UEI9</accession>
<feature type="transmembrane region" description="Helical" evidence="13">
    <location>
        <begin position="142"/>
        <end position="163"/>
    </location>
</feature>
<sequence>MTEAYRPAARFLHWTVALIVLCMIPAGLIMTTEGLPRPVQDTLFLFHKNTGLVVGVLMLIRLAYRRAHPPPPLPASVPAWQARIAGISHGMLYALLFLMVVSGFVRVTAGGFPLEGWDALGLPRLPKREVLGSAASAVHEGAAYGLIALVLLHAGAALHHALVRRDGVFARMWPAARRR</sequence>
<dbReference type="Gene3D" id="1.20.950.20">
    <property type="entry name" value="Transmembrane di-heme cytochromes, Chain C"/>
    <property type="match status" value="1"/>
</dbReference>
<dbReference type="EMBL" id="QWGP01000062">
    <property type="protein sequence ID" value="RHZ90438.1"/>
    <property type="molecule type" value="Genomic_DNA"/>
</dbReference>
<dbReference type="PANTHER" id="PTHR30529">
    <property type="entry name" value="CYTOCHROME B561"/>
    <property type="match status" value="1"/>
</dbReference>
<keyword evidence="8" id="KW-0249">Electron transport</keyword>
<comment type="similarity">
    <text evidence="12">Belongs to the cytochrome b561 family.</text>
</comment>
<feature type="transmembrane region" description="Helical" evidence="13">
    <location>
        <begin position="84"/>
        <end position="105"/>
    </location>
</feature>
<evidence type="ECO:0000313" key="16">
    <source>
        <dbReference type="Proteomes" id="UP000266305"/>
    </source>
</evidence>
<keyword evidence="3" id="KW-0813">Transport</keyword>
<dbReference type="Pfam" id="PF01292">
    <property type="entry name" value="Ni_hydr_CYTB"/>
    <property type="match status" value="1"/>
</dbReference>
<feature type="non-terminal residue" evidence="15">
    <location>
        <position position="179"/>
    </location>
</feature>
<feature type="transmembrane region" description="Helical" evidence="13">
    <location>
        <begin position="43"/>
        <end position="64"/>
    </location>
</feature>
<evidence type="ECO:0000256" key="7">
    <source>
        <dbReference type="ARBA" id="ARBA00022723"/>
    </source>
</evidence>
<evidence type="ECO:0000256" key="4">
    <source>
        <dbReference type="ARBA" id="ARBA00022475"/>
    </source>
</evidence>
<comment type="cofactor">
    <cofactor evidence="1">
        <name>heme b</name>
        <dbReference type="ChEBI" id="CHEBI:60344"/>
    </cofactor>
</comment>
<evidence type="ECO:0000256" key="12">
    <source>
        <dbReference type="ARBA" id="ARBA00037975"/>
    </source>
</evidence>
<organism evidence="15 16">
    <name type="scientific">Cereibacter sphaeroides</name>
    <name type="common">Rhodobacter sphaeroides</name>
    <dbReference type="NCBI Taxonomy" id="1063"/>
    <lineage>
        <taxon>Bacteria</taxon>
        <taxon>Pseudomonadati</taxon>
        <taxon>Pseudomonadota</taxon>
        <taxon>Alphaproteobacteria</taxon>
        <taxon>Rhodobacterales</taxon>
        <taxon>Paracoccaceae</taxon>
        <taxon>Cereibacter</taxon>
    </lineage>
</organism>
<comment type="subcellular location">
    <subcellularLocation>
        <location evidence="2">Cell membrane</location>
        <topology evidence="2">Multi-pass membrane protein</topology>
    </subcellularLocation>
</comment>
<keyword evidence="5" id="KW-0349">Heme</keyword>
<dbReference type="GO" id="GO:0046872">
    <property type="term" value="F:metal ion binding"/>
    <property type="evidence" value="ECO:0007669"/>
    <property type="project" value="UniProtKB-KW"/>
</dbReference>
<comment type="caution">
    <text evidence="15">The sequence shown here is derived from an EMBL/GenBank/DDBJ whole genome shotgun (WGS) entry which is preliminary data.</text>
</comment>
<evidence type="ECO:0000313" key="15">
    <source>
        <dbReference type="EMBL" id="RHZ90438.1"/>
    </source>
</evidence>
<evidence type="ECO:0000256" key="5">
    <source>
        <dbReference type="ARBA" id="ARBA00022617"/>
    </source>
</evidence>
<evidence type="ECO:0000256" key="2">
    <source>
        <dbReference type="ARBA" id="ARBA00004651"/>
    </source>
</evidence>
<dbReference type="GO" id="GO:0020037">
    <property type="term" value="F:heme binding"/>
    <property type="evidence" value="ECO:0007669"/>
    <property type="project" value="TreeGrafter"/>
</dbReference>
<gene>
    <name evidence="15" type="ORF">D1114_23270</name>
</gene>
<evidence type="ECO:0000256" key="6">
    <source>
        <dbReference type="ARBA" id="ARBA00022692"/>
    </source>
</evidence>
<dbReference type="InterPro" id="IPR052168">
    <property type="entry name" value="Cytochrome_b561_oxidase"/>
</dbReference>
<evidence type="ECO:0000256" key="3">
    <source>
        <dbReference type="ARBA" id="ARBA00022448"/>
    </source>
</evidence>
<keyword evidence="10" id="KW-0408">Iron</keyword>
<keyword evidence="9 13" id="KW-1133">Transmembrane helix</keyword>
<protein>
    <submittedName>
        <fullName evidence="15">Cytochrome b</fullName>
    </submittedName>
</protein>
<evidence type="ECO:0000256" key="10">
    <source>
        <dbReference type="ARBA" id="ARBA00023004"/>
    </source>
</evidence>
<dbReference type="AlphaFoldDB" id="A0AAX1UEI9"/>
<evidence type="ECO:0000256" key="13">
    <source>
        <dbReference type="SAM" id="Phobius"/>
    </source>
</evidence>
<feature type="transmembrane region" description="Helical" evidence="13">
    <location>
        <begin position="12"/>
        <end position="31"/>
    </location>
</feature>
<keyword evidence="7" id="KW-0479">Metal-binding</keyword>
<evidence type="ECO:0000256" key="9">
    <source>
        <dbReference type="ARBA" id="ARBA00022989"/>
    </source>
</evidence>
<keyword evidence="11 13" id="KW-0472">Membrane</keyword>